<evidence type="ECO:0000256" key="1">
    <source>
        <dbReference type="ARBA" id="ARBA00022729"/>
    </source>
</evidence>
<evidence type="ECO:0000259" key="3">
    <source>
        <dbReference type="Pfam" id="PF13505"/>
    </source>
</evidence>
<dbReference type="RefSeq" id="WP_274641256.1">
    <property type="nucleotide sequence ID" value="NZ_JAIWJY010000014.1"/>
</dbReference>
<keyword evidence="1 2" id="KW-0732">Signal</keyword>
<organism evidence="4 5">
    <name type="scientific">Tenacibaculum larymnensis</name>
    <dbReference type="NCBI Taxonomy" id="2878201"/>
    <lineage>
        <taxon>Bacteria</taxon>
        <taxon>Pseudomonadati</taxon>
        <taxon>Bacteroidota</taxon>
        <taxon>Flavobacteriia</taxon>
        <taxon>Flavobacteriales</taxon>
        <taxon>Flavobacteriaceae</taxon>
        <taxon>Tenacibaculum</taxon>
    </lineage>
</organism>
<dbReference type="InterPro" id="IPR027385">
    <property type="entry name" value="Beta-barrel_OMP"/>
</dbReference>
<feature type="chain" id="PRO_5040907428" evidence="2">
    <location>
        <begin position="20"/>
        <end position="159"/>
    </location>
</feature>
<dbReference type="Pfam" id="PF13505">
    <property type="entry name" value="OMP_b-brl"/>
    <property type="match status" value="1"/>
</dbReference>
<dbReference type="Gene3D" id="2.40.160.20">
    <property type="match status" value="1"/>
</dbReference>
<sequence>MRKNVFTTLALLIAVVSFSQTKVGAGVVYGSESDLGLGVKASFDISEKLKVSPSMSYFFTESIPELSTTMMSFDADAHYFFKLKEKFSVYPLIGINLFYTSVSSSLNSAYSVSSTDFGINLGGGLNYTISNKVTGFSEIKAMLNNGNQIVFSAGVMYSL</sequence>
<protein>
    <submittedName>
        <fullName evidence="4">Porin family protein</fullName>
    </submittedName>
</protein>
<name>A0A9X4EXN7_9FLAO</name>
<keyword evidence="5" id="KW-1185">Reference proteome</keyword>
<evidence type="ECO:0000256" key="2">
    <source>
        <dbReference type="SAM" id="SignalP"/>
    </source>
</evidence>
<dbReference type="AlphaFoldDB" id="A0A9X4EXN7"/>
<dbReference type="SUPFAM" id="SSF56925">
    <property type="entry name" value="OMPA-like"/>
    <property type="match status" value="1"/>
</dbReference>
<feature type="domain" description="Outer membrane protein beta-barrel" evidence="3">
    <location>
        <begin position="16"/>
        <end position="135"/>
    </location>
</feature>
<dbReference type="EMBL" id="JAIWJY010000014">
    <property type="protein sequence ID" value="MDE1208276.1"/>
    <property type="molecule type" value="Genomic_DNA"/>
</dbReference>
<proteinExistence type="predicted"/>
<feature type="signal peptide" evidence="2">
    <location>
        <begin position="1"/>
        <end position="19"/>
    </location>
</feature>
<dbReference type="Proteomes" id="UP001149303">
    <property type="component" value="Unassembled WGS sequence"/>
</dbReference>
<evidence type="ECO:0000313" key="4">
    <source>
        <dbReference type="EMBL" id="MDE1208276.1"/>
    </source>
</evidence>
<gene>
    <name evidence="4" type="ORF">LCI24_15875</name>
</gene>
<evidence type="ECO:0000313" key="5">
    <source>
        <dbReference type="Proteomes" id="UP001149303"/>
    </source>
</evidence>
<comment type="caution">
    <text evidence="4">The sequence shown here is derived from an EMBL/GenBank/DDBJ whole genome shotgun (WGS) entry which is preliminary data.</text>
</comment>
<reference evidence="4" key="1">
    <citation type="submission" date="2021-09" db="EMBL/GenBank/DDBJ databases">
        <authorList>
            <person name="Smyrli M."/>
        </authorList>
    </citation>
    <scope>NUCLEOTIDE SEQUENCE</scope>
    <source>
        <strain evidence="4">LAR25</strain>
    </source>
</reference>
<accession>A0A9X4EXN7</accession>
<dbReference type="InterPro" id="IPR011250">
    <property type="entry name" value="OMP/PagP_B-barrel"/>
</dbReference>